<feature type="chain" id="PRO_5046944546" evidence="1">
    <location>
        <begin position="21"/>
        <end position="454"/>
    </location>
</feature>
<sequence length="454" mass="51831">MKTKLFLTLIFLFGIPLLNAFSQEDSVEQENASFNDYIFESNGKSFKIKDAVFTTEGLLNSQSTAFAANINGNKCIITNIRVSSSDIVNGVRLKNGELLKIPLHIFVSPGADILFFKNLNIIEAIDVNFKDDLSEILKEGDEVLVFGNHLGVGTLEARISCIDSVGVREINLKNFETLDLYYHEKVNELEGDLNELNYKEMELFNKGLDNSSPEIKKIKTDRIELTKRRAQIRNMIYQIRNLKRKYGRMFSFSSIGSPVIHLKSGKCIGFLSLSYNYKWNNIESGTFTAATGAEAFDNGFFNFSFTVSRFDSLKRFSGIKLSEIKDYSRSMSEAVAVYSYASLFLKNQKGRAGEIKQLSFPNINYLEDFIVEKDFLKQLYEAQVRYSRRLGKGTEEAMKNSIIEYYSNLRSIIFGLRSRLKNSKAYVAFKNDADPLIRRMESLEKDLDMVKRSN</sequence>
<reference evidence="2 3" key="1">
    <citation type="submission" date="2022-03" db="EMBL/GenBank/DDBJ databases">
        <title>Novel taxa within the pig intestine.</title>
        <authorList>
            <person name="Wylensek D."/>
            <person name="Bishof K."/>
            <person name="Afrizal A."/>
            <person name="Clavel T."/>
        </authorList>
    </citation>
    <scope>NUCLEOTIDE SEQUENCE [LARGE SCALE GENOMIC DNA]</scope>
    <source>
        <strain evidence="2 3">CLA-KB-P66</strain>
    </source>
</reference>
<evidence type="ECO:0000313" key="3">
    <source>
        <dbReference type="Proteomes" id="UP001275932"/>
    </source>
</evidence>
<evidence type="ECO:0000313" key="2">
    <source>
        <dbReference type="EMBL" id="MDX8415124.1"/>
    </source>
</evidence>
<comment type="caution">
    <text evidence="2">The sequence shown here is derived from an EMBL/GenBank/DDBJ whole genome shotgun (WGS) entry which is preliminary data.</text>
</comment>
<protein>
    <submittedName>
        <fullName evidence="2">Uncharacterized protein</fullName>
    </submittedName>
</protein>
<keyword evidence="3" id="KW-1185">Reference proteome</keyword>
<dbReference type="Proteomes" id="UP001275932">
    <property type="component" value="Unassembled WGS sequence"/>
</dbReference>
<proteinExistence type="predicted"/>
<dbReference type="EMBL" id="JALBUT010000002">
    <property type="protein sequence ID" value="MDX8415124.1"/>
    <property type="molecule type" value="Genomic_DNA"/>
</dbReference>
<dbReference type="RefSeq" id="WP_370396568.1">
    <property type="nucleotide sequence ID" value="NZ_JALBUT010000002.1"/>
</dbReference>
<accession>A0ABU4WI63</accession>
<keyword evidence="1" id="KW-0732">Signal</keyword>
<name>A0ABU4WI63_9BACT</name>
<feature type="signal peptide" evidence="1">
    <location>
        <begin position="1"/>
        <end position="20"/>
    </location>
</feature>
<gene>
    <name evidence="2" type="ORF">MOX91_02880</name>
</gene>
<evidence type="ECO:0000256" key="1">
    <source>
        <dbReference type="SAM" id="SignalP"/>
    </source>
</evidence>
<organism evidence="2 3">
    <name type="scientific">Intestinicryptomonas porci</name>
    <dbReference type="NCBI Taxonomy" id="2926320"/>
    <lineage>
        <taxon>Bacteria</taxon>
        <taxon>Pseudomonadati</taxon>
        <taxon>Verrucomicrobiota</taxon>
        <taxon>Opitutia</taxon>
        <taxon>Opitutales</taxon>
        <taxon>Intestinicryptomonaceae</taxon>
        <taxon>Intestinicryptomonas</taxon>
    </lineage>
</organism>